<evidence type="ECO:0000313" key="2">
    <source>
        <dbReference type="Proteomes" id="UP000886889"/>
    </source>
</evidence>
<gene>
    <name evidence="1" type="ORF">IAC80_00190</name>
</gene>
<dbReference type="PANTHER" id="PTHR43434">
    <property type="entry name" value="PHOSPHOGLYCOLATE PHOSPHATASE"/>
    <property type="match status" value="1"/>
</dbReference>
<dbReference type="InterPro" id="IPR050155">
    <property type="entry name" value="HAD-like_hydrolase_sf"/>
</dbReference>
<reference evidence="1" key="1">
    <citation type="submission" date="2020-10" db="EMBL/GenBank/DDBJ databases">
        <authorList>
            <person name="Gilroy R."/>
        </authorList>
    </citation>
    <scope>NUCLEOTIDE SEQUENCE</scope>
    <source>
        <strain evidence="1">ChiBcec6-7307</strain>
    </source>
</reference>
<accession>A0A9D1T887</accession>
<reference evidence="1" key="2">
    <citation type="journal article" date="2021" name="PeerJ">
        <title>Extensive microbial diversity within the chicken gut microbiome revealed by metagenomics and culture.</title>
        <authorList>
            <person name="Gilroy R."/>
            <person name="Ravi A."/>
            <person name="Getino M."/>
            <person name="Pursley I."/>
            <person name="Horton D.L."/>
            <person name="Alikhan N.F."/>
            <person name="Baker D."/>
            <person name="Gharbi K."/>
            <person name="Hall N."/>
            <person name="Watson M."/>
            <person name="Adriaenssens E.M."/>
            <person name="Foster-Nyarko E."/>
            <person name="Jarju S."/>
            <person name="Secka A."/>
            <person name="Antonio M."/>
            <person name="Oren A."/>
            <person name="Chaudhuri R.R."/>
            <person name="La Ragione R."/>
            <person name="Hildebrand F."/>
            <person name="Pallen M.J."/>
        </authorList>
    </citation>
    <scope>NUCLEOTIDE SEQUENCE</scope>
    <source>
        <strain evidence="1">ChiBcec6-7307</strain>
    </source>
</reference>
<dbReference type="Proteomes" id="UP000886889">
    <property type="component" value="Unassembled WGS sequence"/>
</dbReference>
<name>A0A9D1T887_9FIRM</name>
<protein>
    <submittedName>
        <fullName evidence="1">HAD family hydrolase</fullName>
    </submittedName>
</protein>
<dbReference type="SFLD" id="SFLDG01129">
    <property type="entry name" value="C1.5:_HAD__Beta-PGM__Phosphata"/>
    <property type="match status" value="1"/>
</dbReference>
<dbReference type="AlphaFoldDB" id="A0A9D1T887"/>
<dbReference type="InterPro" id="IPR023214">
    <property type="entry name" value="HAD_sf"/>
</dbReference>
<comment type="caution">
    <text evidence="1">The sequence shown here is derived from an EMBL/GenBank/DDBJ whole genome shotgun (WGS) entry which is preliminary data.</text>
</comment>
<keyword evidence="1" id="KW-0378">Hydrolase</keyword>
<dbReference type="Gene3D" id="1.10.150.240">
    <property type="entry name" value="Putative phosphatase, domain 2"/>
    <property type="match status" value="1"/>
</dbReference>
<dbReference type="Pfam" id="PF13419">
    <property type="entry name" value="HAD_2"/>
    <property type="match status" value="1"/>
</dbReference>
<organism evidence="1 2">
    <name type="scientific">Candidatus Merdiplasma excrementigallinarum</name>
    <dbReference type="NCBI Taxonomy" id="2840864"/>
    <lineage>
        <taxon>Bacteria</taxon>
        <taxon>Bacillati</taxon>
        <taxon>Bacillota</taxon>
        <taxon>Clostridia</taxon>
        <taxon>Lachnospirales</taxon>
        <taxon>Lachnospiraceae</taxon>
        <taxon>Lachnospiraceae incertae sedis</taxon>
        <taxon>Candidatus Merdiplasma</taxon>
    </lineage>
</organism>
<dbReference type="GO" id="GO:0008967">
    <property type="term" value="F:phosphoglycolate phosphatase activity"/>
    <property type="evidence" value="ECO:0007669"/>
    <property type="project" value="TreeGrafter"/>
</dbReference>
<dbReference type="InterPro" id="IPR036412">
    <property type="entry name" value="HAD-like_sf"/>
</dbReference>
<dbReference type="PANTHER" id="PTHR43434:SF1">
    <property type="entry name" value="PHOSPHOGLYCOLATE PHOSPHATASE"/>
    <property type="match status" value="1"/>
</dbReference>
<dbReference type="Gene3D" id="3.40.50.1000">
    <property type="entry name" value="HAD superfamily/HAD-like"/>
    <property type="match status" value="1"/>
</dbReference>
<evidence type="ECO:0000313" key="1">
    <source>
        <dbReference type="EMBL" id="HIV22332.1"/>
    </source>
</evidence>
<dbReference type="SUPFAM" id="SSF56784">
    <property type="entry name" value="HAD-like"/>
    <property type="match status" value="1"/>
</dbReference>
<dbReference type="InterPro" id="IPR023198">
    <property type="entry name" value="PGP-like_dom2"/>
</dbReference>
<proteinExistence type="predicted"/>
<dbReference type="GO" id="GO:0006281">
    <property type="term" value="P:DNA repair"/>
    <property type="evidence" value="ECO:0007669"/>
    <property type="project" value="TreeGrafter"/>
</dbReference>
<dbReference type="SFLD" id="SFLDS00003">
    <property type="entry name" value="Haloacid_Dehalogenase"/>
    <property type="match status" value="1"/>
</dbReference>
<dbReference type="InterPro" id="IPR041492">
    <property type="entry name" value="HAD_2"/>
</dbReference>
<dbReference type="EMBL" id="DVOS01000001">
    <property type="protein sequence ID" value="HIV22332.1"/>
    <property type="molecule type" value="Genomic_DNA"/>
</dbReference>
<sequence>MKKGIIFDVDGTLWDSCQVVADSWNEYLRKAAPDVPVVLTRQDLRSVMGKTMSQIGDALFPMVEKERREQVTDGCCVYEVEYLKQQGGDVYPHVREVMEQLARKYHLYIVSNCQVGYIEDFIAWAGVEDLIEDFESYGNTGMEKYANIRLLADRNHLDAAVYVGDTQGDYESTSRASLPFIHARYGFGKVDPSLPYINGMEELPEIVKTVLGE</sequence>